<dbReference type="PANTHER" id="PTHR21198:SF7">
    <property type="entry name" value="ASPARTATE-GLUTAMATE RACEMASE FAMILY"/>
    <property type="match status" value="1"/>
</dbReference>
<dbReference type="RefSeq" id="WP_286214296.1">
    <property type="nucleotide sequence ID" value="NZ_AP027736.1"/>
</dbReference>
<proteinExistence type="inferred from homology"/>
<dbReference type="Pfam" id="PF01177">
    <property type="entry name" value="Asp_Glu_race"/>
    <property type="match status" value="1"/>
</dbReference>
<organism evidence="3 4">
    <name type="scientific">Demequina sediminis</name>
    <dbReference type="NCBI Taxonomy" id="1930058"/>
    <lineage>
        <taxon>Bacteria</taxon>
        <taxon>Bacillati</taxon>
        <taxon>Actinomycetota</taxon>
        <taxon>Actinomycetes</taxon>
        <taxon>Micrococcales</taxon>
        <taxon>Demequinaceae</taxon>
        <taxon>Demequina</taxon>
    </lineage>
</organism>
<keyword evidence="2" id="KW-0413">Isomerase</keyword>
<dbReference type="PROSITE" id="PS00923">
    <property type="entry name" value="ASP_GLU_RACEMASE_1"/>
    <property type="match status" value="1"/>
</dbReference>
<sequence length="233" mass="24602">MRSTPRRIGLLGGITWHSTLVYEQLLHDGVAAALPGRTADLVIRHYEFGAIAQAQEAGDWDGLAATFGRDARWLVDGGAEAILICANTMHAVADEVQEAAGVPVIHVVDETAHAIRAAGLDTVALLGTGFTMRMPFYRERLAAHGVTAIVPEEPALSEVHDLIYDKLARGIVDDAGRTLVRDVTSALVGRGAGGVIAGCTEIPMVMTAGDVDVPYFDALELHAAAAVRFALAD</sequence>
<dbReference type="InterPro" id="IPR001920">
    <property type="entry name" value="Asp/Glu_race"/>
</dbReference>
<dbReference type="PANTHER" id="PTHR21198">
    <property type="entry name" value="GLUTAMATE RACEMASE"/>
    <property type="match status" value="1"/>
</dbReference>
<evidence type="ECO:0000256" key="2">
    <source>
        <dbReference type="ARBA" id="ARBA00023235"/>
    </source>
</evidence>
<dbReference type="Proteomes" id="UP001426770">
    <property type="component" value="Unassembled WGS sequence"/>
</dbReference>
<dbReference type="Gene3D" id="3.40.50.1860">
    <property type="match status" value="2"/>
</dbReference>
<dbReference type="InterPro" id="IPR015942">
    <property type="entry name" value="Asp/Glu/hydantoin_racemase"/>
</dbReference>
<dbReference type="InterPro" id="IPR018187">
    <property type="entry name" value="Asp/Glu_racemase_AS_1"/>
</dbReference>
<dbReference type="InterPro" id="IPR004380">
    <property type="entry name" value="Asp_race"/>
</dbReference>
<dbReference type="NCBIfam" id="TIGR00035">
    <property type="entry name" value="asp_race"/>
    <property type="match status" value="1"/>
</dbReference>
<dbReference type="SUPFAM" id="SSF53681">
    <property type="entry name" value="Aspartate/glutamate racemase"/>
    <property type="match status" value="2"/>
</dbReference>
<evidence type="ECO:0000313" key="3">
    <source>
        <dbReference type="EMBL" id="GAA5519897.1"/>
    </source>
</evidence>
<keyword evidence="4" id="KW-1185">Reference proteome</keyword>
<protein>
    <submittedName>
        <fullName evidence="3">Broad specificity amino-acid racemase YgeA</fullName>
    </submittedName>
</protein>
<dbReference type="EMBL" id="BAABRR010000015">
    <property type="protein sequence ID" value="GAA5519897.1"/>
    <property type="molecule type" value="Genomic_DNA"/>
</dbReference>
<reference evidence="3 4" key="1">
    <citation type="submission" date="2024-02" db="EMBL/GenBank/DDBJ databases">
        <title>Lysinimicrobium sediminis NBRC 112286.</title>
        <authorList>
            <person name="Ichikawa N."/>
            <person name="Katano-Makiyama Y."/>
            <person name="Hidaka K."/>
        </authorList>
    </citation>
    <scope>NUCLEOTIDE SEQUENCE [LARGE SCALE GENOMIC DNA]</scope>
    <source>
        <strain evidence="3 4">NBRC 112286</strain>
    </source>
</reference>
<name>A0ABP9WJ83_9MICO</name>
<evidence type="ECO:0000256" key="1">
    <source>
        <dbReference type="ARBA" id="ARBA00007847"/>
    </source>
</evidence>
<accession>A0ABP9WJ83</accession>
<evidence type="ECO:0000313" key="4">
    <source>
        <dbReference type="Proteomes" id="UP001426770"/>
    </source>
</evidence>
<gene>
    <name evidence="3" type="primary">ygeA</name>
    <name evidence="3" type="ORF">Lsed01_02355</name>
</gene>
<comment type="similarity">
    <text evidence="1">Belongs to the aspartate/glutamate racemases family.</text>
</comment>
<comment type="caution">
    <text evidence="3">The sequence shown here is derived from an EMBL/GenBank/DDBJ whole genome shotgun (WGS) entry which is preliminary data.</text>
</comment>